<dbReference type="PROSITE" id="PS50405">
    <property type="entry name" value="GST_CTER"/>
    <property type="match status" value="1"/>
</dbReference>
<dbReference type="PROSITE" id="PS50404">
    <property type="entry name" value="GST_NTER"/>
    <property type="match status" value="1"/>
</dbReference>
<protein>
    <submittedName>
        <fullName evidence="4">GST-like protein</fullName>
    </submittedName>
</protein>
<dbReference type="SUPFAM" id="SSF52833">
    <property type="entry name" value="Thioredoxin-like"/>
    <property type="match status" value="1"/>
</dbReference>
<evidence type="ECO:0000259" key="3">
    <source>
        <dbReference type="PROSITE" id="PS50405"/>
    </source>
</evidence>
<dbReference type="Gene3D" id="3.40.30.10">
    <property type="entry name" value="Glutaredoxin"/>
    <property type="match status" value="1"/>
</dbReference>
<proteinExistence type="inferred from homology"/>
<dbReference type="PANTHER" id="PTHR44051:SF8">
    <property type="entry name" value="GLUTATHIONE S-TRANSFERASE GSTA"/>
    <property type="match status" value="1"/>
</dbReference>
<dbReference type="EMBL" id="SLZU01000005">
    <property type="protein sequence ID" value="TCS64454.1"/>
    <property type="molecule type" value="Genomic_DNA"/>
</dbReference>
<organism evidence="4 5">
    <name type="scientific">Primorskyibacter sedentarius</name>
    <dbReference type="NCBI Taxonomy" id="745311"/>
    <lineage>
        <taxon>Bacteria</taxon>
        <taxon>Pseudomonadati</taxon>
        <taxon>Pseudomonadota</taxon>
        <taxon>Alphaproteobacteria</taxon>
        <taxon>Rhodobacterales</taxon>
        <taxon>Roseobacteraceae</taxon>
        <taxon>Primorskyibacter</taxon>
    </lineage>
</organism>
<dbReference type="SFLD" id="SFLDG00358">
    <property type="entry name" value="Main_(cytGST)"/>
    <property type="match status" value="1"/>
</dbReference>
<dbReference type="SFLD" id="SFLDG01151">
    <property type="entry name" value="Main.2:_Nu-like"/>
    <property type="match status" value="1"/>
</dbReference>
<dbReference type="PANTHER" id="PTHR44051">
    <property type="entry name" value="GLUTATHIONE S-TRANSFERASE-RELATED"/>
    <property type="match status" value="1"/>
</dbReference>
<comment type="similarity">
    <text evidence="1">Belongs to the GST superfamily.</text>
</comment>
<evidence type="ECO:0000313" key="4">
    <source>
        <dbReference type="EMBL" id="TCS64454.1"/>
    </source>
</evidence>
<sequence>MIDLYSWTTPNGRKVSILLEELGVPYTAHSVDISKDEQFAPDFLKIAPNNRIPAIVDRENGLQLMESGAIMLYLAQKHDRFLVTGDEYWRMVEWLMWQMGGLGPMLGQAHHFVKYNPGKAPYAEERYAKEAQRLYRVLNTRLEGRDYVAGEDAGSYTIADMAMWPWVSRHEFHAVDLTDFPDVRRWYQAIGARPAVQRGYHVPKFVQDIPPG</sequence>
<evidence type="ECO:0000313" key="5">
    <source>
        <dbReference type="Proteomes" id="UP000295696"/>
    </source>
</evidence>
<dbReference type="Gene3D" id="1.20.1050.10">
    <property type="match status" value="1"/>
</dbReference>
<dbReference type="InterPro" id="IPR036249">
    <property type="entry name" value="Thioredoxin-like_sf"/>
</dbReference>
<dbReference type="SFLD" id="SFLDS00019">
    <property type="entry name" value="Glutathione_Transferase_(cytos"/>
    <property type="match status" value="1"/>
</dbReference>
<dbReference type="RefSeq" id="WP_132244176.1">
    <property type="nucleotide sequence ID" value="NZ_SLZU01000005.1"/>
</dbReference>
<name>A0A4R3JF44_9RHOB</name>
<dbReference type="InterPro" id="IPR040079">
    <property type="entry name" value="Glutathione_S-Trfase"/>
</dbReference>
<evidence type="ECO:0000259" key="2">
    <source>
        <dbReference type="PROSITE" id="PS50404"/>
    </source>
</evidence>
<dbReference type="AlphaFoldDB" id="A0A4R3JF44"/>
<dbReference type="CDD" id="cd10291">
    <property type="entry name" value="GST_C_YfcG_like"/>
    <property type="match status" value="1"/>
</dbReference>
<dbReference type="SUPFAM" id="SSF47616">
    <property type="entry name" value="GST C-terminal domain-like"/>
    <property type="match status" value="1"/>
</dbReference>
<evidence type="ECO:0000256" key="1">
    <source>
        <dbReference type="RuleBase" id="RU003494"/>
    </source>
</evidence>
<keyword evidence="5" id="KW-1185">Reference proteome</keyword>
<accession>A0A4R3JF44</accession>
<dbReference type="InterPro" id="IPR004045">
    <property type="entry name" value="Glutathione_S-Trfase_N"/>
</dbReference>
<dbReference type="InterPro" id="IPR036282">
    <property type="entry name" value="Glutathione-S-Trfase_C_sf"/>
</dbReference>
<dbReference type="Proteomes" id="UP000295696">
    <property type="component" value="Unassembled WGS sequence"/>
</dbReference>
<dbReference type="Pfam" id="PF00043">
    <property type="entry name" value="GST_C"/>
    <property type="match status" value="1"/>
</dbReference>
<comment type="caution">
    <text evidence="4">The sequence shown here is derived from an EMBL/GenBank/DDBJ whole genome shotgun (WGS) entry which is preliminary data.</text>
</comment>
<dbReference type="InterPro" id="IPR010987">
    <property type="entry name" value="Glutathione-S-Trfase_C-like"/>
</dbReference>
<dbReference type="InterPro" id="IPR004046">
    <property type="entry name" value="GST_C"/>
</dbReference>
<dbReference type="CDD" id="cd03048">
    <property type="entry name" value="GST_N_Ure2p_like"/>
    <property type="match status" value="1"/>
</dbReference>
<feature type="domain" description="GST C-terminal" evidence="3">
    <location>
        <begin position="84"/>
        <end position="212"/>
    </location>
</feature>
<feature type="domain" description="GST N-terminal" evidence="2">
    <location>
        <begin position="1"/>
        <end position="82"/>
    </location>
</feature>
<gene>
    <name evidence="4" type="ORF">EDD52_10514</name>
</gene>
<dbReference type="OrthoDB" id="9803562at2"/>
<reference evidence="4 5" key="1">
    <citation type="submission" date="2019-03" db="EMBL/GenBank/DDBJ databases">
        <title>Genomic Encyclopedia of Type Strains, Phase IV (KMG-IV): sequencing the most valuable type-strain genomes for metagenomic binning, comparative biology and taxonomic classification.</title>
        <authorList>
            <person name="Goeker M."/>
        </authorList>
    </citation>
    <scope>NUCLEOTIDE SEQUENCE [LARGE SCALE GENOMIC DNA]</scope>
    <source>
        <strain evidence="4 5">DSM 104836</strain>
    </source>
</reference>
<dbReference type="Pfam" id="PF02798">
    <property type="entry name" value="GST_N"/>
    <property type="match status" value="1"/>
</dbReference>